<dbReference type="EMBL" id="JACHGY010000001">
    <property type="protein sequence ID" value="MBB6428266.1"/>
    <property type="molecule type" value="Genomic_DNA"/>
</dbReference>
<feature type="transmembrane region" description="Helical" evidence="6">
    <location>
        <begin position="6"/>
        <end position="25"/>
    </location>
</feature>
<evidence type="ECO:0000259" key="7">
    <source>
        <dbReference type="Pfam" id="PF00482"/>
    </source>
</evidence>
<protein>
    <submittedName>
        <fullName evidence="8">Tight adherence protein B</fullName>
    </submittedName>
</protein>
<dbReference type="Gene3D" id="1.20.81.30">
    <property type="entry name" value="Type II secretion system (T2SS), domain F"/>
    <property type="match status" value="1"/>
</dbReference>
<evidence type="ECO:0000256" key="5">
    <source>
        <dbReference type="ARBA" id="ARBA00023136"/>
    </source>
</evidence>
<name>A0A7X0LJ61_9BACT</name>
<evidence type="ECO:0000313" key="8">
    <source>
        <dbReference type="EMBL" id="MBB6428266.1"/>
    </source>
</evidence>
<dbReference type="RefSeq" id="WP_184675254.1">
    <property type="nucleotide sequence ID" value="NZ_JACHGY010000001.1"/>
</dbReference>
<sequence>MFNPPLFILLNLCVFAAAYLLVRYGKEPAVQFRARQELAYDRVLRRQLMMDVEPSQAFWMAVSGVGVAFLFSFFLTFNLFVAVVCGIAAYFMPAIVIRHLEQKRRQQLESQLVDGLTTISAGVKAGLNLVQSMEMLVDNQTGPIKQEFEQLLREYNMGRDLNQAMRAASNRIGSPLYRLTFTAIEMHRVRGGDTGESMDRLADAVREIKKLEGKLDAITAQSRSQASMMAVMPFVFVFILWIIDPEGIRLLFTETIGRVLLLICGALILGAFLWIRKIMAVDV</sequence>
<comment type="subcellular location">
    <subcellularLocation>
        <location evidence="1">Cell membrane</location>
        <topology evidence="1">Multi-pass membrane protein</topology>
    </subcellularLocation>
</comment>
<dbReference type="InterPro" id="IPR042094">
    <property type="entry name" value="T2SS_GspF_sf"/>
</dbReference>
<feature type="transmembrane region" description="Helical" evidence="6">
    <location>
        <begin position="57"/>
        <end position="74"/>
    </location>
</feature>
<feature type="transmembrane region" description="Helical" evidence="6">
    <location>
        <begin position="255"/>
        <end position="275"/>
    </location>
</feature>
<evidence type="ECO:0000313" key="9">
    <source>
        <dbReference type="Proteomes" id="UP000541810"/>
    </source>
</evidence>
<feature type="transmembrane region" description="Helical" evidence="6">
    <location>
        <begin position="226"/>
        <end position="243"/>
    </location>
</feature>
<keyword evidence="4 6" id="KW-1133">Transmembrane helix</keyword>
<dbReference type="PANTHER" id="PTHR35007:SF1">
    <property type="entry name" value="PILUS ASSEMBLY PROTEIN"/>
    <property type="match status" value="1"/>
</dbReference>
<dbReference type="PANTHER" id="PTHR35007">
    <property type="entry name" value="INTEGRAL MEMBRANE PROTEIN-RELATED"/>
    <property type="match status" value="1"/>
</dbReference>
<proteinExistence type="predicted"/>
<dbReference type="GO" id="GO:0005886">
    <property type="term" value="C:plasma membrane"/>
    <property type="evidence" value="ECO:0007669"/>
    <property type="project" value="UniProtKB-SubCell"/>
</dbReference>
<dbReference type="AlphaFoldDB" id="A0A7X0LJ61"/>
<evidence type="ECO:0000256" key="6">
    <source>
        <dbReference type="SAM" id="Phobius"/>
    </source>
</evidence>
<dbReference type="Pfam" id="PF00482">
    <property type="entry name" value="T2SSF"/>
    <property type="match status" value="1"/>
</dbReference>
<comment type="caution">
    <text evidence="8">The sequence shown here is derived from an EMBL/GenBank/DDBJ whole genome shotgun (WGS) entry which is preliminary data.</text>
</comment>
<feature type="domain" description="Type II secretion system protein GspF" evidence="7">
    <location>
        <begin position="117"/>
        <end position="240"/>
    </location>
</feature>
<keyword evidence="9" id="KW-1185">Reference proteome</keyword>
<evidence type="ECO:0000256" key="2">
    <source>
        <dbReference type="ARBA" id="ARBA00022475"/>
    </source>
</evidence>
<keyword evidence="3 6" id="KW-0812">Transmembrane</keyword>
<evidence type="ECO:0000256" key="4">
    <source>
        <dbReference type="ARBA" id="ARBA00022989"/>
    </source>
</evidence>
<gene>
    <name evidence="8" type="ORF">HNQ40_000072</name>
</gene>
<evidence type="ECO:0000256" key="1">
    <source>
        <dbReference type="ARBA" id="ARBA00004651"/>
    </source>
</evidence>
<organism evidence="8 9">
    <name type="scientific">Algisphaera agarilytica</name>
    <dbReference type="NCBI Taxonomy" id="1385975"/>
    <lineage>
        <taxon>Bacteria</taxon>
        <taxon>Pseudomonadati</taxon>
        <taxon>Planctomycetota</taxon>
        <taxon>Phycisphaerae</taxon>
        <taxon>Phycisphaerales</taxon>
        <taxon>Phycisphaeraceae</taxon>
        <taxon>Algisphaera</taxon>
    </lineage>
</organism>
<accession>A0A7X0LJ61</accession>
<dbReference type="Proteomes" id="UP000541810">
    <property type="component" value="Unassembled WGS sequence"/>
</dbReference>
<keyword evidence="5 6" id="KW-0472">Membrane</keyword>
<evidence type="ECO:0000256" key="3">
    <source>
        <dbReference type="ARBA" id="ARBA00022692"/>
    </source>
</evidence>
<feature type="transmembrane region" description="Helical" evidence="6">
    <location>
        <begin position="80"/>
        <end position="97"/>
    </location>
</feature>
<dbReference type="InterPro" id="IPR018076">
    <property type="entry name" value="T2SS_GspF_dom"/>
</dbReference>
<reference evidence="8 9" key="1">
    <citation type="submission" date="2020-08" db="EMBL/GenBank/DDBJ databases">
        <title>Genomic Encyclopedia of Type Strains, Phase IV (KMG-IV): sequencing the most valuable type-strain genomes for metagenomic binning, comparative biology and taxonomic classification.</title>
        <authorList>
            <person name="Goeker M."/>
        </authorList>
    </citation>
    <scope>NUCLEOTIDE SEQUENCE [LARGE SCALE GENOMIC DNA]</scope>
    <source>
        <strain evidence="8 9">DSM 103725</strain>
    </source>
</reference>
<keyword evidence="2" id="KW-1003">Cell membrane</keyword>